<sequence>MDGAAPVGAARAGVAVAGAVPAGAAADAIAAAAMAGAAMATDTDDVATAMAVAAAIALAGPAPIDRLPPTPGAVAAPGTAIPSKKKSPPDPFGGHFFVRQEKPLRRLRAGGGFFVY</sequence>
<protein>
    <submittedName>
        <fullName evidence="2">Uncharacterized protein</fullName>
    </submittedName>
</protein>
<keyword evidence="3" id="KW-1185">Reference proteome</keyword>
<evidence type="ECO:0000313" key="2">
    <source>
        <dbReference type="EMBL" id="RAI29831.1"/>
    </source>
</evidence>
<dbReference type="EMBL" id="NPEV01000002">
    <property type="protein sequence ID" value="RAI29831.1"/>
    <property type="molecule type" value="Genomic_DNA"/>
</dbReference>
<feature type="region of interest" description="Disordered" evidence="1">
    <location>
        <begin position="69"/>
        <end position="96"/>
    </location>
</feature>
<evidence type="ECO:0000313" key="3">
    <source>
        <dbReference type="Proteomes" id="UP000249299"/>
    </source>
</evidence>
<gene>
    <name evidence="2" type="ORF">CH339_02100</name>
</gene>
<evidence type="ECO:0000256" key="1">
    <source>
        <dbReference type="SAM" id="MobiDB-lite"/>
    </source>
</evidence>
<organism evidence="2 3">
    <name type="scientific">Rhodobium orientis</name>
    <dbReference type="NCBI Taxonomy" id="34017"/>
    <lineage>
        <taxon>Bacteria</taxon>
        <taxon>Pseudomonadati</taxon>
        <taxon>Pseudomonadota</taxon>
        <taxon>Alphaproteobacteria</taxon>
        <taxon>Hyphomicrobiales</taxon>
        <taxon>Rhodobiaceae</taxon>
        <taxon>Rhodobium</taxon>
    </lineage>
</organism>
<reference evidence="2 3" key="1">
    <citation type="submission" date="2017-07" db="EMBL/GenBank/DDBJ databases">
        <title>Draft Genome Sequences of Select Purple Nonsulfur Bacteria.</title>
        <authorList>
            <person name="Lasarre B."/>
            <person name="Mckinlay J.B."/>
        </authorList>
    </citation>
    <scope>NUCLEOTIDE SEQUENCE [LARGE SCALE GENOMIC DNA]</scope>
    <source>
        <strain evidence="2 3">DSM 11290</strain>
    </source>
</reference>
<dbReference type="AlphaFoldDB" id="A0A327JUR7"/>
<dbReference type="Proteomes" id="UP000249299">
    <property type="component" value="Unassembled WGS sequence"/>
</dbReference>
<name>A0A327JUR7_9HYPH</name>
<accession>A0A327JUR7</accession>
<proteinExistence type="predicted"/>
<comment type="caution">
    <text evidence="2">The sequence shown here is derived from an EMBL/GenBank/DDBJ whole genome shotgun (WGS) entry which is preliminary data.</text>
</comment>